<dbReference type="InterPro" id="IPR003615">
    <property type="entry name" value="HNH_nuc"/>
</dbReference>
<dbReference type="Gene3D" id="1.10.30.50">
    <property type="match status" value="1"/>
</dbReference>
<dbReference type="GO" id="GO:0008270">
    <property type="term" value="F:zinc ion binding"/>
    <property type="evidence" value="ECO:0007669"/>
    <property type="project" value="InterPro"/>
</dbReference>
<evidence type="ECO:0000259" key="1">
    <source>
        <dbReference type="SMART" id="SM00507"/>
    </source>
</evidence>
<feature type="domain" description="HNH nuclease" evidence="1">
    <location>
        <begin position="12"/>
        <end position="62"/>
    </location>
</feature>
<protein>
    <submittedName>
        <fullName evidence="2">NinG recombination protein</fullName>
    </submittedName>
</protein>
<dbReference type="EMBL" id="BK016063">
    <property type="protein sequence ID" value="DAF92108.1"/>
    <property type="molecule type" value="Genomic_DNA"/>
</dbReference>
<dbReference type="CDD" id="cd00085">
    <property type="entry name" value="HNHc"/>
    <property type="match status" value="1"/>
</dbReference>
<dbReference type="GO" id="GO:0003676">
    <property type="term" value="F:nucleic acid binding"/>
    <property type="evidence" value="ECO:0007669"/>
    <property type="project" value="InterPro"/>
</dbReference>
<organism evidence="2">
    <name type="scientific">Siphoviridae sp. ctgN495</name>
    <dbReference type="NCBI Taxonomy" id="2825608"/>
    <lineage>
        <taxon>Viruses</taxon>
        <taxon>Duplodnaviria</taxon>
        <taxon>Heunggongvirae</taxon>
        <taxon>Uroviricota</taxon>
        <taxon>Caudoviricetes</taxon>
    </lineage>
</organism>
<dbReference type="GO" id="GO:0004519">
    <property type="term" value="F:endonuclease activity"/>
    <property type="evidence" value="ECO:0007669"/>
    <property type="project" value="InterPro"/>
</dbReference>
<proteinExistence type="predicted"/>
<dbReference type="InterPro" id="IPR002711">
    <property type="entry name" value="HNH"/>
</dbReference>
<sequence>MIPSHYGTRKDYRYIAFRIYPHKCAVCGWDEDERILEVHHKDMNRGNNSDDNLIILCPNCHSKISKGLYMLQGNLLVDPDDNYLKFFSFHTYRTKSPGMSCKVICIEDGLIFKSITECANHYRVSDTTINYATVSDNKLCKSLDKHFERI</sequence>
<reference evidence="2" key="1">
    <citation type="journal article" date="2021" name="Proc. Natl. Acad. Sci. U.S.A.">
        <title>A Catalog of Tens of Thousands of Viruses from Human Metagenomes Reveals Hidden Associations with Chronic Diseases.</title>
        <authorList>
            <person name="Tisza M.J."/>
            <person name="Buck C.B."/>
        </authorList>
    </citation>
    <scope>NUCLEOTIDE SEQUENCE</scope>
    <source>
        <strain evidence="2">CtgN495</strain>
    </source>
</reference>
<dbReference type="Pfam" id="PF01844">
    <property type="entry name" value="HNH"/>
    <property type="match status" value="1"/>
</dbReference>
<name>A0A8S5UCC8_9CAUD</name>
<evidence type="ECO:0000313" key="2">
    <source>
        <dbReference type="EMBL" id="DAF92108.1"/>
    </source>
</evidence>
<accession>A0A8S5UCC8</accession>
<dbReference type="SMART" id="SM00507">
    <property type="entry name" value="HNHc"/>
    <property type="match status" value="1"/>
</dbReference>